<evidence type="ECO:0000313" key="2">
    <source>
        <dbReference type="Proteomes" id="UP001176941"/>
    </source>
</evidence>
<organism evidence="1 2">
    <name type="scientific">Rangifer tarandus platyrhynchus</name>
    <name type="common">Svalbard reindeer</name>
    <dbReference type="NCBI Taxonomy" id="3082113"/>
    <lineage>
        <taxon>Eukaryota</taxon>
        <taxon>Metazoa</taxon>
        <taxon>Chordata</taxon>
        <taxon>Craniata</taxon>
        <taxon>Vertebrata</taxon>
        <taxon>Euteleostomi</taxon>
        <taxon>Mammalia</taxon>
        <taxon>Eutheria</taxon>
        <taxon>Laurasiatheria</taxon>
        <taxon>Artiodactyla</taxon>
        <taxon>Ruminantia</taxon>
        <taxon>Pecora</taxon>
        <taxon>Cervidae</taxon>
        <taxon>Odocoileinae</taxon>
        <taxon>Rangifer</taxon>
    </lineage>
</organism>
<keyword evidence="2" id="KW-1185">Reference proteome</keyword>
<proteinExistence type="predicted"/>
<gene>
    <name evidence="1" type="ORF">MRATA1EN1_LOCUS7968</name>
</gene>
<protein>
    <submittedName>
        <fullName evidence="1">Uncharacterized protein</fullName>
    </submittedName>
</protein>
<accession>A0ABN8YEN0</accession>
<evidence type="ECO:0000313" key="1">
    <source>
        <dbReference type="EMBL" id="CAI9159006.1"/>
    </source>
</evidence>
<dbReference type="EMBL" id="OX459954">
    <property type="protein sequence ID" value="CAI9159006.1"/>
    <property type="molecule type" value="Genomic_DNA"/>
</dbReference>
<reference evidence="1" key="1">
    <citation type="submission" date="2023-04" db="EMBL/GenBank/DDBJ databases">
        <authorList>
            <consortium name="ELIXIR-Norway"/>
        </authorList>
    </citation>
    <scope>NUCLEOTIDE SEQUENCE [LARGE SCALE GENOMIC DNA]</scope>
</reference>
<name>A0ABN8YEN0_RANTA</name>
<dbReference type="Proteomes" id="UP001176941">
    <property type="component" value="Chromosome 18"/>
</dbReference>
<sequence length="101" mass="11313">MVSEPLPEWPYPEGLLGVPSESQVSLAQGLPRCLMNGFSYTLTIVQGASVCRVHHAQAAQEDIWMYQLGKLLLHTSFLGAECWALKRTRQINLFSHSVCRL</sequence>